<accession>A0ABV8YBK4</accession>
<organism evidence="6 7">
    <name type="scientific">Deinococcus sonorensis</name>
    <dbReference type="NCBI Taxonomy" id="309891"/>
    <lineage>
        <taxon>Bacteria</taxon>
        <taxon>Thermotogati</taxon>
        <taxon>Deinococcota</taxon>
        <taxon>Deinococci</taxon>
        <taxon>Deinococcales</taxon>
        <taxon>Deinococcaceae</taxon>
        <taxon>Deinococcus</taxon>
    </lineage>
</organism>
<evidence type="ECO:0000313" key="7">
    <source>
        <dbReference type="Proteomes" id="UP001595939"/>
    </source>
</evidence>
<proteinExistence type="predicted"/>
<reference evidence="7" key="1">
    <citation type="journal article" date="2019" name="Int. J. Syst. Evol. Microbiol.">
        <title>The Global Catalogue of Microorganisms (GCM) 10K type strain sequencing project: providing services to taxonomists for standard genome sequencing and annotation.</title>
        <authorList>
            <consortium name="The Broad Institute Genomics Platform"/>
            <consortium name="The Broad Institute Genome Sequencing Center for Infectious Disease"/>
            <person name="Wu L."/>
            <person name="Ma J."/>
        </authorList>
    </citation>
    <scope>NUCLEOTIDE SEQUENCE [LARGE SCALE GENOMIC DNA]</scope>
    <source>
        <strain evidence="7">CCUG 39970</strain>
    </source>
</reference>
<dbReference type="InterPro" id="IPR032808">
    <property type="entry name" value="DoxX"/>
</dbReference>
<comment type="caution">
    <text evidence="6">The sequence shown here is derived from an EMBL/GenBank/DDBJ whole genome shotgun (WGS) entry which is preliminary data.</text>
</comment>
<gene>
    <name evidence="6" type="ORF">ACFO0P_15415</name>
</gene>
<evidence type="ECO:0000256" key="2">
    <source>
        <dbReference type="ARBA" id="ARBA00022692"/>
    </source>
</evidence>
<feature type="transmembrane region" description="Helical" evidence="5">
    <location>
        <begin position="99"/>
        <end position="119"/>
    </location>
</feature>
<keyword evidence="4 5" id="KW-0472">Membrane</keyword>
<keyword evidence="7" id="KW-1185">Reference proteome</keyword>
<protein>
    <submittedName>
        <fullName evidence="6">DoxX family protein</fullName>
    </submittedName>
</protein>
<sequence>MHIALWILQTLLALVFLGAGLNKLARPKPAVVPPAMGWINDFDASPIRLIGLAEVLGALGLILPSAFGILPWLTPVAALGLVALMVGAANVHATRRESAAPTVVLALLALLVFIGRFWIAPLSS</sequence>
<dbReference type="RefSeq" id="WP_380129884.1">
    <property type="nucleotide sequence ID" value="NZ_JBHSEG010000008.1"/>
</dbReference>
<evidence type="ECO:0000313" key="6">
    <source>
        <dbReference type="EMBL" id="MFC4455166.1"/>
    </source>
</evidence>
<evidence type="ECO:0000256" key="3">
    <source>
        <dbReference type="ARBA" id="ARBA00022989"/>
    </source>
</evidence>
<evidence type="ECO:0000256" key="4">
    <source>
        <dbReference type="ARBA" id="ARBA00023136"/>
    </source>
</evidence>
<evidence type="ECO:0000256" key="5">
    <source>
        <dbReference type="SAM" id="Phobius"/>
    </source>
</evidence>
<keyword evidence="3 5" id="KW-1133">Transmembrane helix</keyword>
<dbReference type="Proteomes" id="UP001595939">
    <property type="component" value="Unassembled WGS sequence"/>
</dbReference>
<dbReference type="EMBL" id="JBHSEG010000008">
    <property type="protein sequence ID" value="MFC4455166.1"/>
    <property type="molecule type" value="Genomic_DNA"/>
</dbReference>
<name>A0ABV8YBK4_9DEIO</name>
<comment type="subcellular location">
    <subcellularLocation>
        <location evidence="1">Membrane</location>
        <topology evidence="1">Multi-pass membrane protein</topology>
    </subcellularLocation>
</comment>
<feature type="transmembrane region" description="Helical" evidence="5">
    <location>
        <begin position="76"/>
        <end position="93"/>
    </location>
</feature>
<dbReference type="Pfam" id="PF13564">
    <property type="entry name" value="DoxX_2"/>
    <property type="match status" value="1"/>
</dbReference>
<keyword evidence="2 5" id="KW-0812">Transmembrane</keyword>
<evidence type="ECO:0000256" key="1">
    <source>
        <dbReference type="ARBA" id="ARBA00004141"/>
    </source>
</evidence>